<evidence type="ECO:0000256" key="1">
    <source>
        <dbReference type="SAM" id="Coils"/>
    </source>
</evidence>
<feature type="region of interest" description="Disordered" evidence="2">
    <location>
        <begin position="669"/>
        <end position="692"/>
    </location>
</feature>
<keyword evidence="3" id="KW-1133">Transmembrane helix</keyword>
<sequence>MLARPRPPAQVRRASKENSTFTFPSEDDNSTNLPELLSRADGLIRERERELSFTSELSRELKQTHEAFVARTPLTSPSSFHATPLPQSPQGHSRNITTSTLYQSLHALHSSQSQALSPSSSFGPPLPATSRHTRRISITQSELARLSDQNAELLQKLEQLEEESTSADKAGRRRLGKLEREIQTLRDELDQARMQTKLDEADAGMSSKLNKEEKTQRRRKINNEESLPTFQDFAPSSSSSVLSLSQSSKSSSATYSTENSSSTTVLHHLLSKISELEEANVQICKEQHETSSRLRDAQSQVESMRKVWSSLGLSPGLNGEEEDIDVQIIADHLQDVSLEEGSDRKQGTIRSLRSLRSINLDFESGINGGMHSTLKVPSDLAGSSDYSSRFSSFKGKSKGRKSVVGLFAKDEDKGKIISDSLNLEAGFSRIRHSTDSNAMFSPTAELSELDLSVSLTHSRSQSFDVDVLTSDDDDGTHLPGGLGVSRRRTLGSEIGDLGDSNPNPFSGSSYLRSRNNSLIQEIEGHSFDSGLSQSDISPVNIQECLESGIVDLKEDREDTQKYRISPSDASIRITPPTPDSKQTSSSPFPSLTNASSTSFKFTSSSISTATAQSTPQTLTEPKLKLKLKADPESIRARRISLSQSVKARAGRWGPRLSPRLSDIFQAAREASANGQDGRSKSESHESDNGGGFREEISARLSEGFGSVFGRSLFQDDDDVKSKSSVSSLRTNSRRHSTHSSSSSRRGEYQSLSSHPSVASGSKSHSTAGAIVVRPAFTTALPSSSSSVQRVRSLVLEAWLWLQLLVVLGVFIWAVARKGPRGVLMPVENHNVKEGRGEYDEDSRSGIVDDLSDEDGVRNET</sequence>
<feature type="region of interest" description="Disordered" evidence="2">
    <location>
        <begin position="109"/>
        <end position="132"/>
    </location>
</feature>
<feature type="transmembrane region" description="Helical" evidence="3">
    <location>
        <begin position="797"/>
        <end position="815"/>
    </location>
</feature>
<proteinExistence type="predicted"/>
<feature type="compositionally biased region" description="Low complexity" evidence="2">
    <location>
        <begin position="738"/>
        <end position="753"/>
    </location>
</feature>
<feature type="compositionally biased region" description="Polar residues" evidence="2">
    <location>
        <begin position="754"/>
        <end position="763"/>
    </location>
</feature>
<keyword evidence="3" id="KW-0472">Membrane</keyword>
<feature type="compositionally biased region" description="Polar residues" evidence="2">
    <location>
        <begin position="500"/>
        <end position="509"/>
    </location>
</feature>
<evidence type="ECO:0000313" key="4">
    <source>
        <dbReference type="EMBL" id="KAJ3749073.1"/>
    </source>
</evidence>
<evidence type="ECO:0000313" key="5">
    <source>
        <dbReference type="Proteomes" id="UP001142393"/>
    </source>
</evidence>
<feature type="region of interest" description="Disordered" evidence="2">
    <location>
        <begin position="833"/>
        <end position="860"/>
    </location>
</feature>
<feature type="compositionally biased region" description="Low complexity" evidence="2">
    <location>
        <begin position="109"/>
        <end position="123"/>
    </location>
</feature>
<feature type="coiled-coil region" evidence="1">
    <location>
        <begin position="136"/>
        <end position="195"/>
    </location>
</feature>
<organism evidence="4 5">
    <name type="scientific">Lentinula detonsa</name>
    <dbReference type="NCBI Taxonomy" id="2804962"/>
    <lineage>
        <taxon>Eukaryota</taxon>
        <taxon>Fungi</taxon>
        <taxon>Dikarya</taxon>
        <taxon>Basidiomycota</taxon>
        <taxon>Agaricomycotina</taxon>
        <taxon>Agaricomycetes</taxon>
        <taxon>Agaricomycetidae</taxon>
        <taxon>Agaricales</taxon>
        <taxon>Marasmiineae</taxon>
        <taxon>Omphalotaceae</taxon>
        <taxon>Lentinula</taxon>
    </lineage>
</organism>
<feature type="region of interest" description="Disordered" evidence="2">
    <location>
        <begin position="556"/>
        <end position="594"/>
    </location>
</feature>
<dbReference type="EMBL" id="JANVFU010000002">
    <property type="protein sequence ID" value="KAJ3749073.1"/>
    <property type="molecule type" value="Genomic_DNA"/>
</dbReference>
<dbReference type="Proteomes" id="UP001142393">
    <property type="component" value="Unassembled WGS sequence"/>
</dbReference>
<name>A0A9W8P8D9_9AGAR</name>
<keyword evidence="1" id="KW-0175">Coiled coil</keyword>
<keyword evidence="3" id="KW-0812">Transmembrane</keyword>
<dbReference type="AlphaFoldDB" id="A0A9W8P8D9"/>
<feature type="region of interest" description="Disordered" evidence="2">
    <location>
        <begin position="198"/>
        <end position="243"/>
    </location>
</feature>
<feature type="region of interest" description="Disordered" evidence="2">
    <location>
        <begin position="72"/>
        <end position="95"/>
    </location>
</feature>
<feature type="compositionally biased region" description="Polar residues" evidence="2">
    <location>
        <begin position="579"/>
        <end position="591"/>
    </location>
</feature>
<feature type="compositionally biased region" description="Basic and acidic residues" evidence="2">
    <location>
        <begin position="833"/>
        <end position="843"/>
    </location>
</feature>
<keyword evidence="5" id="KW-1185">Reference proteome</keyword>
<feature type="region of interest" description="Disordered" evidence="2">
    <location>
        <begin position="1"/>
        <end position="34"/>
    </location>
</feature>
<feature type="region of interest" description="Disordered" evidence="2">
    <location>
        <begin position="722"/>
        <end position="763"/>
    </location>
</feature>
<gene>
    <name evidence="4" type="ORF">DFH05DRAFT_1475395</name>
</gene>
<evidence type="ECO:0000256" key="2">
    <source>
        <dbReference type="SAM" id="MobiDB-lite"/>
    </source>
</evidence>
<feature type="compositionally biased region" description="Basic and acidic residues" evidence="2">
    <location>
        <begin position="677"/>
        <end position="692"/>
    </location>
</feature>
<accession>A0A9W8P8D9</accession>
<evidence type="ECO:0000256" key="3">
    <source>
        <dbReference type="SAM" id="Phobius"/>
    </source>
</evidence>
<comment type="caution">
    <text evidence="4">The sequence shown here is derived from an EMBL/GenBank/DDBJ whole genome shotgun (WGS) entry which is preliminary data.</text>
</comment>
<reference evidence="4 5" key="1">
    <citation type="journal article" date="2023" name="Proc. Natl. Acad. Sci. U.S.A.">
        <title>A global phylogenomic analysis of the shiitake genus Lentinula.</title>
        <authorList>
            <person name="Sierra-Patev S."/>
            <person name="Min B."/>
            <person name="Naranjo-Ortiz M."/>
            <person name="Looney B."/>
            <person name="Konkel Z."/>
            <person name="Slot J.C."/>
            <person name="Sakamoto Y."/>
            <person name="Steenwyk J.L."/>
            <person name="Rokas A."/>
            <person name="Carro J."/>
            <person name="Camarero S."/>
            <person name="Ferreira P."/>
            <person name="Molpeceres G."/>
            <person name="Ruiz-Duenas F.J."/>
            <person name="Serrano A."/>
            <person name="Henrissat B."/>
            <person name="Drula E."/>
            <person name="Hughes K.W."/>
            <person name="Mata J.L."/>
            <person name="Ishikawa N.K."/>
            <person name="Vargas-Isla R."/>
            <person name="Ushijima S."/>
            <person name="Smith C.A."/>
            <person name="Donoghue J."/>
            <person name="Ahrendt S."/>
            <person name="Andreopoulos W."/>
            <person name="He G."/>
            <person name="LaButti K."/>
            <person name="Lipzen A."/>
            <person name="Ng V."/>
            <person name="Riley R."/>
            <person name="Sandor L."/>
            <person name="Barry K."/>
            <person name="Martinez A.T."/>
            <person name="Xiao Y."/>
            <person name="Gibbons J.G."/>
            <person name="Terashima K."/>
            <person name="Grigoriev I.V."/>
            <person name="Hibbett D."/>
        </authorList>
    </citation>
    <scope>NUCLEOTIDE SEQUENCE [LARGE SCALE GENOMIC DNA]</scope>
    <source>
        <strain evidence="4 5">TFB7810</strain>
    </source>
</reference>
<feature type="region of interest" description="Disordered" evidence="2">
    <location>
        <begin position="471"/>
        <end position="509"/>
    </location>
</feature>
<protein>
    <submittedName>
        <fullName evidence="4">Uncharacterized protein</fullName>
    </submittedName>
</protein>